<evidence type="ECO:0000313" key="3">
    <source>
        <dbReference type="Proteomes" id="UP000321798"/>
    </source>
</evidence>
<dbReference type="Pfam" id="PF00381">
    <property type="entry name" value="PTS-HPr"/>
    <property type="match status" value="1"/>
</dbReference>
<organism evidence="2 3">
    <name type="scientific">Cellulomonas soli</name>
    <dbReference type="NCBI Taxonomy" id="931535"/>
    <lineage>
        <taxon>Bacteria</taxon>
        <taxon>Bacillati</taxon>
        <taxon>Actinomycetota</taxon>
        <taxon>Actinomycetes</taxon>
        <taxon>Micrococcales</taxon>
        <taxon>Cellulomonadaceae</taxon>
        <taxon>Cellulomonas</taxon>
    </lineage>
</organism>
<proteinExistence type="predicted"/>
<comment type="caution">
    <text evidence="2">The sequence shown here is derived from an EMBL/GenBank/DDBJ whole genome shotgun (WGS) entry which is preliminary data.</text>
</comment>
<name>A0A512PHY1_9CELL</name>
<dbReference type="PROSITE" id="PS51350">
    <property type="entry name" value="PTS_HPR_DOM"/>
    <property type="match status" value="1"/>
</dbReference>
<dbReference type="SUPFAM" id="SSF55594">
    <property type="entry name" value="HPr-like"/>
    <property type="match status" value="1"/>
</dbReference>
<reference evidence="2 3" key="1">
    <citation type="submission" date="2019-07" db="EMBL/GenBank/DDBJ databases">
        <title>Whole genome shotgun sequence of Cellulomonas soli NBRC 109434.</title>
        <authorList>
            <person name="Hosoyama A."/>
            <person name="Uohara A."/>
            <person name="Ohji S."/>
            <person name="Ichikawa N."/>
        </authorList>
    </citation>
    <scope>NUCLEOTIDE SEQUENCE [LARGE SCALE GENOMIC DNA]</scope>
    <source>
        <strain evidence="2 3">NBRC 109434</strain>
    </source>
</reference>
<evidence type="ECO:0000259" key="1">
    <source>
        <dbReference type="PROSITE" id="PS51350"/>
    </source>
</evidence>
<gene>
    <name evidence="2" type="ORF">CSO01_35330</name>
</gene>
<dbReference type="InterPro" id="IPR035895">
    <property type="entry name" value="HPr-like_sf"/>
</dbReference>
<protein>
    <recommendedName>
        <fullName evidence="1">HPr domain-containing protein</fullName>
    </recommendedName>
</protein>
<dbReference type="EMBL" id="BKAL01000016">
    <property type="protein sequence ID" value="GEP70818.1"/>
    <property type="molecule type" value="Genomic_DNA"/>
</dbReference>
<keyword evidence="3" id="KW-1185">Reference proteome</keyword>
<dbReference type="Proteomes" id="UP000321798">
    <property type="component" value="Unassembled WGS sequence"/>
</dbReference>
<sequence length="64" mass="6415">MAATGTDVLIGRDGQPAVTASSVLMVMGLALQGGEEVLLSADDPSAEQTLEELVALLGTDLDAS</sequence>
<accession>A0A512PHY1</accession>
<dbReference type="InterPro" id="IPR000032">
    <property type="entry name" value="HPr-like"/>
</dbReference>
<evidence type="ECO:0000313" key="2">
    <source>
        <dbReference type="EMBL" id="GEP70818.1"/>
    </source>
</evidence>
<dbReference type="Gene3D" id="3.30.1340.10">
    <property type="entry name" value="HPr-like"/>
    <property type="match status" value="1"/>
</dbReference>
<feature type="domain" description="HPr" evidence="1">
    <location>
        <begin position="1"/>
        <end position="64"/>
    </location>
</feature>
<dbReference type="AlphaFoldDB" id="A0A512PHY1"/>